<feature type="compositionally biased region" description="Acidic residues" evidence="14">
    <location>
        <begin position="814"/>
        <end position="831"/>
    </location>
</feature>
<organism evidence="16 17">
    <name type="scientific">Pinctada imbricata</name>
    <name type="common">Atlantic pearl-oyster</name>
    <name type="synonym">Pinctada martensii</name>
    <dbReference type="NCBI Taxonomy" id="66713"/>
    <lineage>
        <taxon>Eukaryota</taxon>
        <taxon>Metazoa</taxon>
        <taxon>Spiralia</taxon>
        <taxon>Lophotrochozoa</taxon>
        <taxon>Mollusca</taxon>
        <taxon>Bivalvia</taxon>
        <taxon>Autobranchia</taxon>
        <taxon>Pteriomorphia</taxon>
        <taxon>Pterioida</taxon>
        <taxon>Pterioidea</taxon>
        <taxon>Pteriidae</taxon>
        <taxon>Pinctada</taxon>
    </lineage>
</organism>
<dbReference type="InterPro" id="IPR034085">
    <property type="entry name" value="TOG"/>
</dbReference>
<comment type="subcellular location">
    <subcellularLocation>
        <location evidence="2">Chromosome</location>
        <location evidence="2">Centromere</location>
        <location evidence="2">Kinetochore</location>
    </subcellularLocation>
    <subcellularLocation>
        <location evidence="1">Cytoplasm</location>
        <location evidence="1">Cytoskeleton</location>
        <location evidence="1">Microtubule organizing center</location>
        <location evidence="1">Centrosome</location>
    </subcellularLocation>
    <subcellularLocation>
        <location evidence="3">Cytoplasm</location>
        <location evidence="3">Cytoskeleton</location>
        <location evidence="3">Spindle pole</location>
    </subcellularLocation>
</comment>
<keyword evidence="9" id="KW-0995">Kinetochore</keyword>
<evidence type="ECO:0000259" key="15">
    <source>
        <dbReference type="SMART" id="SM01349"/>
    </source>
</evidence>
<keyword evidence="8" id="KW-0498">Mitosis</keyword>
<keyword evidence="4" id="KW-0158">Chromosome</keyword>
<evidence type="ECO:0000256" key="1">
    <source>
        <dbReference type="ARBA" id="ARBA00004300"/>
    </source>
</evidence>
<evidence type="ECO:0000256" key="8">
    <source>
        <dbReference type="ARBA" id="ARBA00022776"/>
    </source>
</evidence>
<accession>A0AA89C737</accession>
<reference evidence="16" key="1">
    <citation type="submission" date="2019-08" db="EMBL/GenBank/DDBJ databases">
        <title>The improved chromosome-level genome for the pearl oyster Pinctada fucata martensii using PacBio sequencing and Hi-C.</title>
        <authorList>
            <person name="Zheng Z."/>
        </authorList>
    </citation>
    <scope>NUCLEOTIDE SEQUENCE</scope>
    <source>
        <strain evidence="16">ZZ-2019</strain>
        <tissue evidence="16">Adductor muscle</tissue>
    </source>
</reference>
<dbReference type="InterPro" id="IPR011989">
    <property type="entry name" value="ARM-like"/>
</dbReference>
<dbReference type="Gene3D" id="1.25.10.10">
    <property type="entry name" value="Leucine-rich Repeat Variant"/>
    <property type="match status" value="6"/>
</dbReference>
<gene>
    <name evidence="16" type="ORF">FSP39_009299</name>
</gene>
<keyword evidence="17" id="KW-1185">Reference proteome</keyword>
<evidence type="ECO:0000256" key="13">
    <source>
        <dbReference type="ARBA" id="ARBA00025722"/>
    </source>
</evidence>
<dbReference type="Pfam" id="PF21041">
    <property type="entry name" value="XMAP215_CLASP_TOG"/>
    <property type="match status" value="4"/>
</dbReference>
<dbReference type="GO" id="GO:0051301">
    <property type="term" value="P:cell division"/>
    <property type="evidence" value="ECO:0007669"/>
    <property type="project" value="UniProtKB-KW"/>
</dbReference>
<dbReference type="FunFam" id="1.25.10.10:FF:000068">
    <property type="entry name" value="cytoskeleton-associated protein 5 isoform X1"/>
    <property type="match status" value="1"/>
</dbReference>
<evidence type="ECO:0000256" key="4">
    <source>
        <dbReference type="ARBA" id="ARBA00022454"/>
    </source>
</evidence>
<feature type="region of interest" description="Disordered" evidence="14">
    <location>
        <begin position="1919"/>
        <end position="1942"/>
    </location>
</feature>
<evidence type="ECO:0000256" key="3">
    <source>
        <dbReference type="ARBA" id="ARBA00004647"/>
    </source>
</evidence>
<dbReference type="GO" id="GO:0005813">
    <property type="term" value="C:centrosome"/>
    <property type="evidence" value="ECO:0007669"/>
    <property type="project" value="UniProtKB-SubCell"/>
</dbReference>
<dbReference type="InterPro" id="IPR048491">
    <property type="entry name" value="XMAP215_CLASP_TOG"/>
</dbReference>
<feature type="compositionally biased region" description="Basic residues" evidence="14">
    <location>
        <begin position="543"/>
        <end position="556"/>
    </location>
</feature>
<feature type="domain" description="TOG" evidence="15">
    <location>
        <begin position="1005"/>
        <end position="1209"/>
    </location>
</feature>
<feature type="region of interest" description="Disordered" evidence="14">
    <location>
        <begin position="1544"/>
        <end position="1606"/>
    </location>
</feature>
<feature type="compositionally biased region" description="Basic and acidic residues" evidence="14">
    <location>
        <begin position="2059"/>
        <end position="2079"/>
    </location>
</feature>
<feature type="compositionally biased region" description="Polar residues" evidence="14">
    <location>
        <begin position="1919"/>
        <end position="1935"/>
    </location>
</feature>
<comment type="similarity">
    <text evidence="13">Belongs to the TOG/XMAP215 family.</text>
</comment>
<dbReference type="GO" id="GO:0000776">
    <property type="term" value="C:kinetochore"/>
    <property type="evidence" value="ECO:0007669"/>
    <property type="project" value="UniProtKB-KW"/>
</dbReference>
<feature type="domain" description="TOG" evidence="15">
    <location>
        <begin position="267"/>
        <end position="501"/>
    </location>
</feature>
<dbReference type="SUPFAM" id="SSF48371">
    <property type="entry name" value="ARM repeat"/>
    <property type="match status" value="3"/>
</dbReference>
<dbReference type="EMBL" id="VSWD01000005">
    <property type="protein sequence ID" value="KAK3102168.1"/>
    <property type="molecule type" value="Genomic_DNA"/>
</dbReference>
<feature type="region of interest" description="Disordered" evidence="14">
    <location>
        <begin position="502"/>
        <end position="561"/>
    </location>
</feature>
<evidence type="ECO:0000256" key="12">
    <source>
        <dbReference type="ARBA" id="ARBA00023328"/>
    </source>
</evidence>
<proteinExistence type="inferred from homology"/>
<keyword evidence="5" id="KW-0963">Cytoplasm</keyword>
<dbReference type="GO" id="GO:0061863">
    <property type="term" value="F:microtubule plus end polymerase"/>
    <property type="evidence" value="ECO:0007669"/>
    <property type="project" value="InterPro"/>
</dbReference>
<evidence type="ECO:0000256" key="5">
    <source>
        <dbReference type="ARBA" id="ARBA00022490"/>
    </source>
</evidence>
<feature type="compositionally biased region" description="Polar residues" evidence="14">
    <location>
        <begin position="2101"/>
        <end position="2111"/>
    </location>
</feature>
<comment type="caution">
    <text evidence="16">The sequence shown here is derived from an EMBL/GenBank/DDBJ whole genome shotgun (WGS) entry which is preliminary data.</text>
</comment>
<keyword evidence="7" id="KW-0677">Repeat</keyword>
<evidence type="ECO:0000256" key="2">
    <source>
        <dbReference type="ARBA" id="ARBA00004629"/>
    </source>
</evidence>
<feature type="domain" description="TOG" evidence="15">
    <location>
        <begin position="1314"/>
        <end position="1553"/>
    </location>
</feature>
<dbReference type="GO" id="GO:0030951">
    <property type="term" value="P:establishment or maintenance of microtubule cytoskeleton polarity"/>
    <property type="evidence" value="ECO:0007669"/>
    <property type="project" value="InterPro"/>
</dbReference>
<evidence type="ECO:0000256" key="14">
    <source>
        <dbReference type="SAM" id="MobiDB-lite"/>
    </source>
</evidence>
<evidence type="ECO:0000256" key="11">
    <source>
        <dbReference type="ARBA" id="ARBA00023306"/>
    </source>
</evidence>
<dbReference type="PANTHER" id="PTHR12609">
    <property type="entry name" value="MICROTUBULE ASSOCIATED PROTEIN XMAP215"/>
    <property type="match status" value="1"/>
</dbReference>
<protein>
    <recommendedName>
        <fullName evidence="15">TOG domain-containing protein</fullName>
    </recommendedName>
</protein>
<feature type="domain" description="TOG" evidence="15">
    <location>
        <begin position="572"/>
        <end position="800"/>
    </location>
</feature>
<keyword evidence="6" id="KW-0132">Cell division</keyword>
<name>A0AA89C737_PINIB</name>
<feature type="domain" description="TOG" evidence="15">
    <location>
        <begin position="1"/>
        <end position="227"/>
    </location>
</feature>
<dbReference type="FunFam" id="1.25.10.10:FF:000063">
    <property type="entry name" value="Putative cytoskeleton-associated protein 5"/>
    <property type="match status" value="1"/>
</dbReference>
<dbReference type="InterPro" id="IPR045110">
    <property type="entry name" value="XMAP215"/>
</dbReference>
<evidence type="ECO:0000313" key="16">
    <source>
        <dbReference type="EMBL" id="KAK3102168.1"/>
    </source>
</evidence>
<dbReference type="SMART" id="SM01349">
    <property type="entry name" value="TOG"/>
    <property type="match status" value="6"/>
</dbReference>
<keyword evidence="11" id="KW-0131">Cell cycle</keyword>
<evidence type="ECO:0000256" key="6">
    <source>
        <dbReference type="ARBA" id="ARBA00022618"/>
    </source>
</evidence>
<dbReference type="InterPro" id="IPR016024">
    <property type="entry name" value="ARM-type_fold"/>
</dbReference>
<evidence type="ECO:0000313" key="17">
    <source>
        <dbReference type="Proteomes" id="UP001186944"/>
    </source>
</evidence>
<evidence type="ECO:0000256" key="10">
    <source>
        <dbReference type="ARBA" id="ARBA00023212"/>
    </source>
</evidence>
<dbReference type="Proteomes" id="UP001186944">
    <property type="component" value="Unassembled WGS sequence"/>
</dbReference>
<keyword evidence="12" id="KW-0137">Centromere</keyword>
<feature type="domain" description="TOG" evidence="15">
    <location>
        <begin position="833"/>
        <end position="1003"/>
    </location>
</feature>
<dbReference type="GO" id="GO:0046785">
    <property type="term" value="P:microtubule polymerization"/>
    <property type="evidence" value="ECO:0007669"/>
    <property type="project" value="InterPro"/>
</dbReference>
<feature type="region of interest" description="Disordered" evidence="14">
    <location>
        <begin position="1210"/>
        <end position="1293"/>
    </location>
</feature>
<dbReference type="FunFam" id="1.25.10.10:FF:000050">
    <property type="entry name" value="Cytoskeleton-associated protein 5 isoform X1"/>
    <property type="match status" value="1"/>
</dbReference>
<keyword evidence="10" id="KW-0206">Cytoskeleton</keyword>
<dbReference type="GO" id="GO:0051010">
    <property type="term" value="F:microtubule plus-end binding"/>
    <property type="evidence" value="ECO:0007669"/>
    <property type="project" value="InterPro"/>
</dbReference>
<feature type="region of interest" description="Disordered" evidence="14">
    <location>
        <begin position="794"/>
        <end position="837"/>
    </location>
</feature>
<feature type="compositionally biased region" description="Polar residues" evidence="14">
    <location>
        <begin position="1570"/>
        <end position="1593"/>
    </location>
</feature>
<sequence>MGDDTEWQKLPTDEKCQHKVWKARLAGYEEAYKLFNQITDEKSPEFNKYAGVIKKFVIDNNAVAQEKALDAVQAFVENAAVAGRVCQDVVNGVITKCLNASKQKTKDKGIEIVMVYIEIEKQDIVQECLLAGLDNKQPKIVVGCIQTMRLALRDFGNKIMPIKPCVPKLPKLLEDRDKNIREETKLFIIEIYRWIKQAIKPQMTNFKPVQVAELEAEFEKIGNEKPQQARFLRSQQDLKAKMEEKAAGGGEVDDEGEEEAEEVDPYELMTAVDILPLLPKDFFDKIEAKKWQERKEALEALQKLSESPKIEGGDHGQLVRSLIKVIGKDTNVLLVALAGKCMAGLARGLRKKFSPYSVNVIQCILEKFKEKKPTVVQALREAIDEAYFATTLEAIVEDIVAALDNKNPQIKAETSQFLSRCFAKSTMATLPKKLLKTFCTSLLKTVNDTAPDVREGSFAALGMAMKVVSEKHIMPFLVDVDSIKMQKIQECCQNAVLLNAKGEPRSGGGGGAAAKPPPAKDSAPKPVQRPATAKSGGPPRLAPAKKKAPAKGKGKGATKNDKGEITEAVLSDEAVAEKAEVLFTGEVLKQLENANWKERLAGMERVTEVIKGMSREEIKCQVVVRTVCKKPGLKDNNFQVLKIKVDLVAHLAKNSVFTRVSAESCLSDLVDKVGDVKNGAAVQEALSCIAEAVSLEYVGSEVINLAFEQKNPKNQSEALNWLSTALKEFGFKVNAKQMIETLKKAFAATNPAVRTSAITLIGVMYMFMGQNLRMMFEGEKPALLQQIDAEIEKVKGEKPPAPVRGLKSGGGGKDDDEDEDEADDGGEEPAMEDLVPRNDIGDKITEELINSMADKNWKIRKEGLEKVVAILNEAKFITGKLGGLPEAIKVRLGDTNKILAGMAIGICSTLGTNLGPHCKQHIKTIGPALILCMGDSKVGGNCKQHIKTIGPALILCMGDSKVGGNCKQHIKTIGPALILCMGDSKVGGNCKQHIKTIGPALILCMGDSKVGGNCKQHIKTIGPALILCMGDSKVGGNCKQHIKTIGPALILCMGDSKVGGNCKQHIKTIGPALILCMGDSKPQLRAAAVGALNIWVDNCSLLPLVEAEALSDSLKLENPNLRQELLGWLVERLPNHKQLPTEFKMCIPHLLSCLEDRNGEVRKKAQDALVPFMIHVGYESVFKATSKLKPASKDQIMAIIEKAKANIPAKPAKVKKGGGSKAPPKEEVEEEAAPVKPPSRPLSTASSEGGGESKPATKTVKSKGKAAPPPSSKNKKKEEETGPPMTLTVPKERRFKEEKSLKVLKWNFIQLTPEFTEQLTLQMEKNFSKSMMDMMYHKDFKFHTKAIEQLLQCMDSLKDETIGNLDLILKWFTIRFLDTNPSMLNKALEYLHKVFTMLAEMDYNLHEIEASSFIPYLILKVGDPKDNVRQGVRGIIKVMYKIYPASKIFVFLMDGVKSKNAKQRMECLEELGYLIESYGISICQPSPGAAMKVIAGNIGDRDNSVRNAALNTAVQAYLLVGEQQFYKLTGSLSDKDLSLLEERIKRSAKNKPPPKVEERPKTAPGPVQKSVKNNPASSGLQRPSTALPKSSSNVRREYQLDPVESEEAPVEIPKLYQYEEDIEEILQPVEKPKISYRSQDPAQRRMNAGDASDAILRVVHQISGSDILLAQQALSQIDELLKDEERAEMLSSHMDQLLLCMTMQFKMIFMTHMNNEELDKKDIIRLHKYLLSTLLALFQNRALAGKPSKDSLKDLVSNLLTLLLDSRLNNMEEGPQVIRLLNVMVIKIIENSDHTNILCAFIRLLHDSIASATCAANFLELILKCIWKMVKLLPEIINDISMDQVLLECHTFLQAFPSNTWARRPSDTPLRTIKTVLHTLAKAKGAKVVLNQMHLIDSSENSEVKAFLQKCLLKSRSESTSVGESESDTPRANNQRPKKIAKSSHDVLAEIFKKIGSKENAREGLSNLYDFKKKNPDADLEPFLKKTSQYFQNFVERGLKQIELEREGKISVPEPTTIYRSGDNSTKTQSVQGDAPVDANYYMERLKKLRAKCGLESTEKSDKAEKVISTTEEEKREDDIQVNITSMEPESTDKPAIETSGLPTSTSTTDMSELKMRLERIKKLAKS</sequence>
<dbReference type="GO" id="GO:0000922">
    <property type="term" value="C:spindle pole"/>
    <property type="evidence" value="ECO:0007669"/>
    <property type="project" value="UniProtKB-SubCell"/>
</dbReference>
<dbReference type="FunFam" id="1.25.10.10:FF:000019">
    <property type="entry name" value="Cytoskeleton-associated protein 5"/>
    <property type="match status" value="1"/>
</dbReference>
<evidence type="ECO:0000256" key="9">
    <source>
        <dbReference type="ARBA" id="ARBA00022838"/>
    </source>
</evidence>
<dbReference type="GO" id="GO:0007051">
    <property type="term" value="P:spindle organization"/>
    <property type="evidence" value="ECO:0007669"/>
    <property type="project" value="InterPro"/>
</dbReference>
<evidence type="ECO:0000256" key="7">
    <source>
        <dbReference type="ARBA" id="ARBA00022737"/>
    </source>
</evidence>
<feature type="region of interest" description="Disordered" evidence="14">
    <location>
        <begin position="2059"/>
        <end position="2112"/>
    </location>
</feature>